<accession>A0AAD9ZKN0</accession>
<keyword evidence="2" id="KW-0813">Transport</keyword>
<feature type="domain" description="Bifunctional inhibitor/plant lipid transfer protein/seed storage helical" evidence="4">
    <location>
        <begin position="31"/>
        <end position="119"/>
    </location>
</feature>
<evidence type="ECO:0000256" key="1">
    <source>
        <dbReference type="ARBA" id="ARBA00009748"/>
    </source>
</evidence>
<proteinExistence type="inferred from homology"/>
<evidence type="ECO:0000256" key="2">
    <source>
        <dbReference type="RuleBase" id="RU000628"/>
    </source>
</evidence>
<comment type="function">
    <text evidence="2">Plant non-specific lipid-transfer proteins transfer phospholipids as well as galactolipids across membranes. May play a role in wax or cutin deposition in the cell walls of expanding epidermal cells and certain secretory tissues.</text>
</comment>
<comment type="similarity">
    <text evidence="1 2">Belongs to the plant LTP family.</text>
</comment>
<evidence type="ECO:0000313" key="5">
    <source>
        <dbReference type="EMBL" id="KAK3183951.1"/>
    </source>
</evidence>
<dbReference type="Gene3D" id="1.10.110.10">
    <property type="entry name" value="Plant lipid-transfer and hydrophobic proteins"/>
    <property type="match status" value="1"/>
</dbReference>
<dbReference type="PANTHER" id="PTHR33076">
    <property type="entry name" value="NON-SPECIFIC LIPID-TRANSFER PROTEIN 2-RELATED"/>
    <property type="match status" value="1"/>
</dbReference>
<keyword evidence="3" id="KW-0732">Signal</keyword>
<keyword evidence="2" id="KW-0446">Lipid-binding</keyword>
<sequence>MNLTSREVLAVMVVAVAAALFMVEPSEAISCGEVNSLLSPCLSYVGGSEGRPSESCCNNVRDLKNRAPSTGDKRVVCQCIKDQAWRFQDPASITRKASQIPGFCNVRDVSVPNDPNFDCNRIQ</sequence>
<dbReference type="PRINTS" id="PR00382">
    <property type="entry name" value="LIPIDTRNSFER"/>
</dbReference>
<dbReference type="InterPro" id="IPR036312">
    <property type="entry name" value="Bifun_inhib/LTP/seed_sf"/>
</dbReference>
<protein>
    <recommendedName>
        <fullName evidence="2">Non-specific lipid-transfer protein</fullName>
    </recommendedName>
</protein>
<comment type="caution">
    <text evidence="5">The sequence shown here is derived from an EMBL/GenBank/DDBJ whole genome shotgun (WGS) entry which is preliminary data.</text>
</comment>
<dbReference type="AlphaFoldDB" id="A0AAD9ZKN0"/>
<organism evidence="5 6">
    <name type="scientific">Dipteronia sinensis</name>
    <dbReference type="NCBI Taxonomy" id="43782"/>
    <lineage>
        <taxon>Eukaryota</taxon>
        <taxon>Viridiplantae</taxon>
        <taxon>Streptophyta</taxon>
        <taxon>Embryophyta</taxon>
        <taxon>Tracheophyta</taxon>
        <taxon>Spermatophyta</taxon>
        <taxon>Magnoliopsida</taxon>
        <taxon>eudicotyledons</taxon>
        <taxon>Gunneridae</taxon>
        <taxon>Pentapetalae</taxon>
        <taxon>rosids</taxon>
        <taxon>malvids</taxon>
        <taxon>Sapindales</taxon>
        <taxon>Sapindaceae</taxon>
        <taxon>Hippocastanoideae</taxon>
        <taxon>Acereae</taxon>
        <taxon>Dipteronia</taxon>
    </lineage>
</organism>
<evidence type="ECO:0000313" key="6">
    <source>
        <dbReference type="Proteomes" id="UP001281410"/>
    </source>
</evidence>
<feature type="chain" id="PRO_5042236389" description="Non-specific lipid-transfer protein" evidence="3">
    <location>
        <begin position="29"/>
        <end position="123"/>
    </location>
</feature>
<evidence type="ECO:0000256" key="3">
    <source>
        <dbReference type="SAM" id="SignalP"/>
    </source>
</evidence>
<dbReference type="SUPFAM" id="SSF47699">
    <property type="entry name" value="Bifunctional inhibitor/lipid-transfer protein/seed storage 2S albumin"/>
    <property type="match status" value="1"/>
</dbReference>
<name>A0AAD9ZKN0_9ROSI</name>
<dbReference type="CDD" id="cd01960">
    <property type="entry name" value="nsLTP1"/>
    <property type="match status" value="1"/>
</dbReference>
<feature type="signal peptide" evidence="3">
    <location>
        <begin position="1"/>
        <end position="28"/>
    </location>
</feature>
<gene>
    <name evidence="5" type="ORF">Dsin_031237</name>
</gene>
<dbReference type="EMBL" id="JANJYJ010000010">
    <property type="protein sequence ID" value="KAK3183951.1"/>
    <property type="molecule type" value="Genomic_DNA"/>
</dbReference>
<dbReference type="Pfam" id="PF00234">
    <property type="entry name" value="Tryp_alpha_amyl"/>
    <property type="match status" value="1"/>
</dbReference>
<dbReference type="GO" id="GO:0008289">
    <property type="term" value="F:lipid binding"/>
    <property type="evidence" value="ECO:0007669"/>
    <property type="project" value="UniProtKB-KW"/>
</dbReference>
<keyword evidence="6" id="KW-1185">Reference proteome</keyword>
<dbReference type="InterPro" id="IPR000528">
    <property type="entry name" value="Plant_nsLTP"/>
</dbReference>
<dbReference type="Proteomes" id="UP001281410">
    <property type="component" value="Unassembled WGS sequence"/>
</dbReference>
<dbReference type="GO" id="GO:0006869">
    <property type="term" value="P:lipid transport"/>
    <property type="evidence" value="ECO:0007669"/>
    <property type="project" value="InterPro"/>
</dbReference>
<evidence type="ECO:0000259" key="4">
    <source>
        <dbReference type="SMART" id="SM00499"/>
    </source>
</evidence>
<dbReference type="SMART" id="SM00499">
    <property type="entry name" value="AAI"/>
    <property type="match status" value="1"/>
</dbReference>
<reference evidence="5" key="1">
    <citation type="journal article" date="2023" name="Plant J.">
        <title>Genome sequences and population genomics provide insights into the demographic history, inbreeding, and mutation load of two 'living fossil' tree species of Dipteronia.</title>
        <authorList>
            <person name="Feng Y."/>
            <person name="Comes H.P."/>
            <person name="Chen J."/>
            <person name="Zhu S."/>
            <person name="Lu R."/>
            <person name="Zhang X."/>
            <person name="Li P."/>
            <person name="Qiu J."/>
            <person name="Olsen K.M."/>
            <person name="Qiu Y."/>
        </authorList>
    </citation>
    <scope>NUCLEOTIDE SEQUENCE</scope>
    <source>
        <strain evidence="5">NBL</strain>
    </source>
</reference>
<dbReference type="InterPro" id="IPR016140">
    <property type="entry name" value="Bifunc_inhib/LTP/seed_store"/>
</dbReference>